<dbReference type="AlphaFoldDB" id="A0A929RMJ5"/>
<gene>
    <name evidence="1" type="ORF">HXK09_00190</name>
</gene>
<comment type="caution">
    <text evidence="1">The sequence shown here is derived from an EMBL/GenBank/DDBJ whole genome shotgun (WGS) entry which is preliminary data.</text>
</comment>
<evidence type="ECO:0000313" key="1">
    <source>
        <dbReference type="EMBL" id="MBF0965598.1"/>
    </source>
</evidence>
<sequence>MITGLVGTVFDTDEPPFVSISADVMLDGDEHCVNIYWYPETDEVFVERQD</sequence>
<name>A0A929RMJ5_9ACTO</name>
<organism evidence="1 2">
    <name type="scientific">Actinomyces bouchesdurhonensis</name>
    <dbReference type="NCBI Taxonomy" id="1852361"/>
    <lineage>
        <taxon>Bacteria</taxon>
        <taxon>Bacillati</taxon>
        <taxon>Actinomycetota</taxon>
        <taxon>Actinomycetes</taxon>
        <taxon>Actinomycetales</taxon>
        <taxon>Actinomycetaceae</taxon>
        <taxon>Actinomyces</taxon>
    </lineage>
</organism>
<reference evidence="1" key="1">
    <citation type="submission" date="2020-04" db="EMBL/GenBank/DDBJ databases">
        <title>Deep metagenomics examines the oral microbiome during advanced dental caries in children, revealing novel taxa and co-occurrences with host molecules.</title>
        <authorList>
            <person name="Baker J.L."/>
            <person name="Morton J.T."/>
            <person name="Dinis M."/>
            <person name="Alvarez R."/>
            <person name="Tran N.C."/>
            <person name="Knight R."/>
            <person name="Edlund A."/>
        </authorList>
    </citation>
    <scope>NUCLEOTIDE SEQUENCE</scope>
    <source>
        <strain evidence="1">JCVI_30_bin.13</strain>
    </source>
</reference>
<proteinExistence type="predicted"/>
<dbReference type="EMBL" id="JABZGF010000001">
    <property type="protein sequence ID" value="MBF0965598.1"/>
    <property type="molecule type" value="Genomic_DNA"/>
</dbReference>
<evidence type="ECO:0000313" key="2">
    <source>
        <dbReference type="Proteomes" id="UP000759246"/>
    </source>
</evidence>
<protein>
    <submittedName>
        <fullName evidence="1">Uncharacterized protein</fullName>
    </submittedName>
</protein>
<dbReference type="Proteomes" id="UP000759246">
    <property type="component" value="Unassembled WGS sequence"/>
</dbReference>
<accession>A0A929RMJ5</accession>